<keyword evidence="4 5" id="KW-0472">Membrane</keyword>
<feature type="transmembrane region" description="Helical" evidence="5">
    <location>
        <begin position="162"/>
        <end position="182"/>
    </location>
</feature>
<organism evidence="7 8">
    <name type="scientific">Candidatus Roizmanbacteria bacterium CG_4_8_14_3_um_filter_36_10</name>
    <dbReference type="NCBI Taxonomy" id="1974834"/>
    <lineage>
        <taxon>Bacteria</taxon>
        <taxon>Candidatus Roizmaniibacteriota</taxon>
    </lineage>
</organism>
<reference evidence="8" key="1">
    <citation type="submission" date="2017-09" db="EMBL/GenBank/DDBJ databases">
        <title>Depth-based differentiation of microbial function through sediment-hosted aquifers and enrichment of novel symbionts in the deep terrestrial subsurface.</title>
        <authorList>
            <person name="Probst A.J."/>
            <person name="Ladd B."/>
            <person name="Jarett J.K."/>
            <person name="Geller-Mcgrath D.E."/>
            <person name="Sieber C.M.K."/>
            <person name="Emerson J.B."/>
            <person name="Anantharaman K."/>
            <person name="Thomas B.C."/>
            <person name="Malmstrom R."/>
            <person name="Stieglmeier M."/>
            <person name="Klingl A."/>
            <person name="Woyke T."/>
            <person name="Ryan C.M."/>
            <person name="Banfield J.F."/>
        </authorList>
    </citation>
    <scope>NUCLEOTIDE SEQUENCE [LARGE SCALE GENOMIC DNA]</scope>
</reference>
<sequence>MIITSSLFPFLLAADGIISRFDGLFLLSMFFIYTFYLFPKRQKEVGIFNFLKKFNLELHKKKTSRQSVFLLITSTIILVLASEGLVRTAGFLSQALHIKLFFIGVFLVAAGTSLPELFVSLSAIKNRDQVIFFGDIFGSLVTNANLVVGLSTIINPIQIKLFNAYFVSTAALFITFFLFVVFSYTKRTFDKREAFAMICVYLLFFILETF</sequence>
<dbReference type="InterPro" id="IPR044880">
    <property type="entry name" value="NCX_ion-bd_dom_sf"/>
</dbReference>
<dbReference type="AlphaFoldDB" id="A0A2M8GLL2"/>
<name>A0A2M8GLL2_9BACT</name>
<accession>A0A2M8GLL2</accession>
<dbReference type="InterPro" id="IPR004481">
    <property type="entry name" value="K/Na/Ca-exchanger"/>
</dbReference>
<evidence type="ECO:0000313" key="8">
    <source>
        <dbReference type="Proteomes" id="UP000229370"/>
    </source>
</evidence>
<keyword evidence="3 5" id="KW-1133">Transmembrane helix</keyword>
<comment type="caution">
    <text evidence="7">The sequence shown here is derived from an EMBL/GenBank/DDBJ whole genome shotgun (WGS) entry which is preliminary data.</text>
</comment>
<evidence type="ECO:0000259" key="6">
    <source>
        <dbReference type="Pfam" id="PF01699"/>
    </source>
</evidence>
<evidence type="ECO:0000256" key="2">
    <source>
        <dbReference type="ARBA" id="ARBA00022692"/>
    </source>
</evidence>
<dbReference type="EMBL" id="PFQK01000080">
    <property type="protein sequence ID" value="PJC81446.1"/>
    <property type="molecule type" value="Genomic_DNA"/>
</dbReference>
<dbReference type="Proteomes" id="UP000229370">
    <property type="component" value="Unassembled WGS sequence"/>
</dbReference>
<proteinExistence type="predicted"/>
<dbReference type="GO" id="GO:0005886">
    <property type="term" value="C:plasma membrane"/>
    <property type="evidence" value="ECO:0007669"/>
    <property type="project" value="TreeGrafter"/>
</dbReference>
<dbReference type="GO" id="GO:0005262">
    <property type="term" value="F:calcium channel activity"/>
    <property type="evidence" value="ECO:0007669"/>
    <property type="project" value="TreeGrafter"/>
</dbReference>
<dbReference type="PANTHER" id="PTHR10846:SF8">
    <property type="entry name" value="INNER MEMBRANE PROTEIN YRBG"/>
    <property type="match status" value="1"/>
</dbReference>
<comment type="subcellular location">
    <subcellularLocation>
        <location evidence="1">Membrane</location>
        <topology evidence="1">Multi-pass membrane protein</topology>
    </subcellularLocation>
</comment>
<evidence type="ECO:0000256" key="4">
    <source>
        <dbReference type="ARBA" id="ARBA00023136"/>
    </source>
</evidence>
<feature type="transmembrane region" description="Helical" evidence="5">
    <location>
        <begin position="68"/>
        <end position="86"/>
    </location>
</feature>
<evidence type="ECO:0000256" key="1">
    <source>
        <dbReference type="ARBA" id="ARBA00004141"/>
    </source>
</evidence>
<keyword evidence="2 5" id="KW-0812">Transmembrane</keyword>
<feature type="domain" description="Sodium/calcium exchanger membrane region" evidence="6">
    <location>
        <begin position="67"/>
        <end position="207"/>
    </location>
</feature>
<evidence type="ECO:0000256" key="3">
    <source>
        <dbReference type="ARBA" id="ARBA00022989"/>
    </source>
</evidence>
<dbReference type="Pfam" id="PF01699">
    <property type="entry name" value="Na_Ca_ex"/>
    <property type="match status" value="1"/>
</dbReference>
<dbReference type="InterPro" id="IPR004837">
    <property type="entry name" value="NaCa_Exmemb"/>
</dbReference>
<feature type="transmembrane region" description="Helical" evidence="5">
    <location>
        <begin position="98"/>
        <end position="118"/>
    </location>
</feature>
<dbReference type="Gene3D" id="1.20.1420.30">
    <property type="entry name" value="NCX, central ion-binding region"/>
    <property type="match status" value="1"/>
</dbReference>
<dbReference type="GO" id="GO:0006874">
    <property type="term" value="P:intracellular calcium ion homeostasis"/>
    <property type="evidence" value="ECO:0007669"/>
    <property type="project" value="TreeGrafter"/>
</dbReference>
<protein>
    <recommendedName>
        <fullName evidence="6">Sodium/calcium exchanger membrane region domain-containing protein</fullName>
    </recommendedName>
</protein>
<feature type="transmembrane region" description="Helical" evidence="5">
    <location>
        <begin position="130"/>
        <end position="150"/>
    </location>
</feature>
<evidence type="ECO:0000313" key="7">
    <source>
        <dbReference type="EMBL" id="PJC81446.1"/>
    </source>
</evidence>
<feature type="transmembrane region" description="Helical" evidence="5">
    <location>
        <begin position="17"/>
        <end position="38"/>
    </location>
</feature>
<gene>
    <name evidence="7" type="ORF">CO007_04610</name>
</gene>
<dbReference type="GO" id="GO:0008273">
    <property type="term" value="F:calcium, potassium:sodium antiporter activity"/>
    <property type="evidence" value="ECO:0007669"/>
    <property type="project" value="TreeGrafter"/>
</dbReference>
<dbReference type="PANTHER" id="PTHR10846">
    <property type="entry name" value="SODIUM/POTASSIUM/CALCIUM EXCHANGER"/>
    <property type="match status" value="1"/>
</dbReference>
<evidence type="ECO:0000256" key="5">
    <source>
        <dbReference type="SAM" id="Phobius"/>
    </source>
</evidence>